<dbReference type="GO" id="GO:0016020">
    <property type="term" value="C:membrane"/>
    <property type="evidence" value="ECO:0007669"/>
    <property type="project" value="TreeGrafter"/>
</dbReference>
<dbReference type="CDD" id="cd05233">
    <property type="entry name" value="SDR_c"/>
    <property type="match status" value="1"/>
</dbReference>
<dbReference type="EMBL" id="FAOZ01000036">
    <property type="protein sequence ID" value="CUU60211.1"/>
    <property type="molecule type" value="Genomic_DNA"/>
</dbReference>
<dbReference type="InterPro" id="IPR036291">
    <property type="entry name" value="NAD(P)-bd_dom_sf"/>
</dbReference>
<dbReference type="Gene3D" id="3.40.50.720">
    <property type="entry name" value="NAD(P)-binding Rossmann-like Domain"/>
    <property type="match status" value="1"/>
</dbReference>
<protein>
    <submittedName>
        <fullName evidence="5">NADP-dependent 3-hydroxy acid dehydrogenase YdfG</fullName>
    </submittedName>
</protein>
<comment type="similarity">
    <text evidence="1 3">Belongs to the short-chain dehydrogenases/reductases (SDR) family.</text>
</comment>
<keyword evidence="2" id="KW-0560">Oxidoreductase</keyword>
<dbReference type="InterPro" id="IPR002347">
    <property type="entry name" value="SDR_fam"/>
</dbReference>
<evidence type="ECO:0000256" key="1">
    <source>
        <dbReference type="ARBA" id="ARBA00006484"/>
    </source>
</evidence>
<name>A0A0S4QXH5_9ACTN</name>
<dbReference type="InterPro" id="IPR057326">
    <property type="entry name" value="KR_dom"/>
</dbReference>
<evidence type="ECO:0000313" key="5">
    <source>
        <dbReference type="EMBL" id="CUU60211.1"/>
    </source>
</evidence>
<accession>A0A0S4QXH5</accession>
<dbReference type="SUPFAM" id="SSF51735">
    <property type="entry name" value="NAD(P)-binding Rossmann-fold domains"/>
    <property type="match status" value="1"/>
</dbReference>
<dbReference type="AlphaFoldDB" id="A0A0S4QXH5"/>
<dbReference type="Proteomes" id="UP000198802">
    <property type="component" value="Unassembled WGS sequence"/>
</dbReference>
<dbReference type="PROSITE" id="PS00061">
    <property type="entry name" value="ADH_SHORT"/>
    <property type="match status" value="1"/>
</dbReference>
<feature type="domain" description="Ketoreductase" evidence="4">
    <location>
        <begin position="19"/>
        <end position="218"/>
    </location>
</feature>
<dbReference type="Pfam" id="PF00106">
    <property type="entry name" value="adh_short"/>
    <property type="match status" value="1"/>
</dbReference>
<dbReference type="PANTHER" id="PTHR44196:SF1">
    <property type="entry name" value="DEHYDROGENASE_REDUCTASE SDR FAMILY MEMBER 7B"/>
    <property type="match status" value="1"/>
</dbReference>
<dbReference type="PRINTS" id="PR00081">
    <property type="entry name" value="GDHRDH"/>
</dbReference>
<dbReference type="GO" id="GO:0016491">
    <property type="term" value="F:oxidoreductase activity"/>
    <property type="evidence" value="ECO:0007669"/>
    <property type="project" value="UniProtKB-KW"/>
</dbReference>
<reference evidence="6" key="1">
    <citation type="submission" date="2015-11" db="EMBL/GenBank/DDBJ databases">
        <authorList>
            <person name="Varghese N."/>
        </authorList>
    </citation>
    <scope>NUCLEOTIDE SEQUENCE [LARGE SCALE GENOMIC DNA]</scope>
    <source>
        <strain evidence="6">DSM 45899</strain>
    </source>
</reference>
<dbReference type="PANTHER" id="PTHR44196">
    <property type="entry name" value="DEHYDROGENASE/REDUCTASE SDR FAMILY MEMBER 7B"/>
    <property type="match status" value="1"/>
</dbReference>
<dbReference type="PRINTS" id="PR00080">
    <property type="entry name" value="SDRFAMILY"/>
</dbReference>
<dbReference type="InterPro" id="IPR020904">
    <property type="entry name" value="Sc_DH/Rdtase_CS"/>
</dbReference>
<evidence type="ECO:0000313" key="6">
    <source>
        <dbReference type="Proteomes" id="UP000198802"/>
    </source>
</evidence>
<evidence type="ECO:0000256" key="3">
    <source>
        <dbReference type="RuleBase" id="RU000363"/>
    </source>
</evidence>
<proteinExistence type="inferred from homology"/>
<dbReference type="RefSeq" id="WP_054568239.1">
    <property type="nucleotide sequence ID" value="NZ_FAOZ01000036.1"/>
</dbReference>
<keyword evidence="6" id="KW-1185">Reference proteome</keyword>
<gene>
    <name evidence="5" type="ORF">Ga0074812_13674</name>
</gene>
<evidence type="ECO:0000256" key="2">
    <source>
        <dbReference type="ARBA" id="ARBA00023002"/>
    </source>
</evidence>
<dbReference type="SMART" id="SM00822">
    <property type="entry name" value="PKS_KR"/>
    <property type="match status" value="1"/>
</dbReference>
<organism evidence="5 6">
    <name type="scientific">Parafrankia irregularis</name>
    <dbReference type="NCBI Taxonomy" id="795642"/>
    <lineage>
        <taxon>Bacteria</taxon>
        <taxon>Bacillati</taxon>
        <taxon>Actinomycetota</taxon>
        <taxon>Actinomycetes</taxon>
        <taxon>Frankiales</taxon>
        <taxon>Frankiaceae</taxon>
        <taxon>Parafrankia</taxon>
    </lineage>
</organism>
<evidence type="ECO:0000259" key="4">
    <source>
        <dbReference type="SMART" id="SM00822"/>
    </source>
</evidence>
<sequence>MVRSPISGDTPSPRRLADRAAVVTGASSGIGYAVALDLAAAGAAVLATGRDAAALSRLAAEAARHELDVRVFATEITDPAGRERLVETAREMLGDVSVLVHSAGVYHSDPMSIASLADLDDQYAVNLRAPYALTQLLLPDLTRTLGDIIFVNSTQGLAAGPAVGQYAATKHALRAIADSLRAELGPKGPRVCTILPGRTATAMQRRIFETEGRDWDPDALMQPEDVAAMVHSVVELPRRVEVTDIVMRPTQKVAAM</sequence>